<dbReference type="RefSeq" id="WP_013619540.1">
    <property type="nucleotide sequence ID" value="NC_015165.1"/>
</dbReference>
<dbReference type="OrthoDB" id="9792687at2"/>
<keyword evidence="4" id="KW-0614">Plasmid</keyword>
<reference evidence="5" key="1">
    <citation type="journal article" date="2011" name="Stand. Genomic Sci.">
        <title>Complete genome sequence of Bacteroides salanitronis type strain (BL78).</title>
        <authorList>
            <person name="Gronow S."/>
            <person name="Held B."/>
            <person name="Lucas S."/>
            <person name="Lapidus A."/>
            <person name="Del Rio T.G."/>
            <person name="Nolan M."/>
            <person name="Tice H."/>
            <person name="Deshpande S."/>
            <person name="Cheng J.F."/>
            <person name="Pitluck S."/>
            <person name="Liolios K."/>
            <person name="Pagani I."/>
            <person name="Ivanova N."/>
            <person name="Mavromatis K."/>
            <person name="Pati A."/>
            <person name="Tapia R."/>
            <person name="Han C."/>
            <person name="Goodwin L."/>
            <person name="Chen A."/>
            <person name="Palaniappan K."/>
            <person name="Land M."/>
            <person name="Hauser L."/>
            <person name="Chang Y.J."/>
            <person name="Jeffries C.D."/>
            <person name="Brambilla E.M."/>
            <person name="Rohde M."/>
            <person name="Goker M."/>
            <person name="Detter J.C."/>
            <person name="Woyke T."/>
            <person name="Bristow J."/>
            <person name="Markowitz V."/>
            <person name="Hugenholtz P."/>
            <person name="Kyrpides N.C."/>
            <person name="Klenk H.P."/>
            <person name="Eisen J.A."/>
        </authorList>
    </citation>
    <scope>NUCLEOTIDE SEQUENCE [LARGE SCALE GENOMIC DNA]</scope>
    <source>
        <strain evidence="5">DSM 18170</strain>
    </source>
</reference>
<accession>F0R966</accession>
<keyword evidence="5" id="KW-1185">Reference proteome</keyword>
<evidence type="ECO:0000313" key="5">
    <source>
        <dbReference type="Proteomes" id="UP000007486"/>
    </source>
</evidence>
<dbReference type="Pfam" id="PF06414">
    <property type="entry name" value="Zeta_toxin"/>
    <property type="match status" value="1"/>
</dbReference>
<gene>
    <name evidence="4" type="ordered locus">Bacsa_3666</name>
</gene>
<evidence type="ECO:0000313" key="4">
    <source>
        <dbReference type="EMBL" id="ADY38187.1"/>
    </source>
</evidence>
<dbReference type="EMBL" id="CP002531">
    <property type="protein sequence ID" value="ADY38187.1"/>
    <property type="molecule type" value="Genomic_DNA"/>
</dbReference>
<keyword evidence="1" id="KW-0547">Nucleotide-binding</keyword>
<evidence type="ECO:0000259" key="3">
    <source>
        <dbReference type="Pfam" id="PF06414"/>
    </source>
</evidence>
<evidence type="ECO:0000256" key="1">
    <source>
        <dbReference type="ARBA" id="ARBA00022741"/>
    </source>
</evidence>
<dbReference type="SUPFAM" id="SSF52540">
    <property type="entry name" value="P-loop containing nucleoside triphosphate hydrolases"/>
    <property type="match status" value="1"/>
</dbReference>
<dbReference type="GO" id="GO:0005524">
    <property type="term" value="F:ATP binding"/>
    <property type="evidence" value="ECO:0007669"/>
    <property type="project" value="UniProtKB-KW"/>
</dbReference>
<protein>
    <submittedName>
        <fullName evidence="4">Zeta toxin family protein</fullName>
    </submittedName>
</protein>
<evidence type="ECO:0000256" key="2">
    <source>
        <dbReference type="ARBA" id="ARBA00022840"/>
    </source>
</evidence>
<dbReference type="InterPro" id="IPR027417">
    <property type="entry name" value="P-loop_NTPase"/>
</dbReference>
<dbReference type="GO" id="GO:0016301">
    <property type="term" value="F:kinase activity"/>
    <property type="evidence" value="ECO:0007669"/>
    <property type="project" value="InterPro"/>
</dbReference>
<proteinExistence type="predicted"/>
<sequence>MQRNEVERIFEQEKEKFFRKQYKSDCPPIAIILGGQPACGKSTLIQIAQSDHPEQKFLTVNGDLYRQFHPEHDKLIKDPIRYPSETQIFSNVFTEKLIEEAIKRKCNIIVEGTMRNPMVPLNTASKFREAGYRVEAYIIAAPKEFTHLGLYNRYQEECNKKGVGRLADIESHNKAVIGVSKSIDELYNRKAVDRISIHSYIAKERVKDFFLEHNAWNCRSLPSIFISDSRVQQLKNKILLESCINRGESMLLQVNDKQIRKGMENAINDLKRALIISQKQQRGYKI</sequence>
<dbReference type="InterPro" id="IPR010488">
    <property type="entry name" value="Zeta_toxin_domain"/>
</dbReference>
<keyword evidence="2" id="KW-0067">ATP-binding</keyword>
<dbReference type="Proteomes" id="UP000007486">
    <property type="component" value="Plasmid pBACSA01"/>
</dbReference>
<dbReference type="KEGG" id="bsa:Bacsa_3666"/>
<reference evidence="4 5" key="2">
    <citation type="submission" date="2011-02" db="EMBL/GenBank/DDBJ databases">
        <title>The complete sequence of plasmid1 of Bacteroides salanitronis DSM 18170.</title>
        <authorList>
            <consortium name="US DOE Joint Genome Institute (JGI-PGF)"/>
            <person name="Lucas S."/>
            <person name="Copeland A."/>
            <person name="Lapidus A."/>
            <person name="Goodwin L."/>
            <person name="Pitluck S."/>
            <person name="Kyrpides N."/>
            <person name="Mavromatis K."/>
            <person name="Ivanova N."/>
            <person name="Mikhailova N."/>
            <person name="Teshima H."/>
            <person name="Misra M."/>
            <person name="Detter J.C."/>
            <person name="Han C."/>
            <person name="Larimer F."/>
            <person name="Land M."/>
            <person name="Hauser L."/>
            <person name="Markowitz V."/>
            <person name="Cheng J.-F."/>
            <person name="Hugenholtz P."/>
            <person name="Woyke T."/>
            <person name="Wu D."/>
            <person name="Gronow S."/>
            <person name="Wellnitz S."/>
            <person name="Brambilla E."/>
            <person name="Klenk H.-P."/>
            <person name="Eisen J.A."/>
        </authorList>
    </citation>
    <scope>NUCLEOTIDE SEQUENCE [LARGE SCALE GENOMIC DNA]</scope>
    <source>
        <strain evidence="4 5">DSM 18170</strain>
        <plasmid evidence="4 5">pBACSA01</plasmid>
    </source>
</reference>
<organism evidence="4 5">
    <name type="scientific">Phocaeicola salanitronis (strain DSM 18170 / JCM 13657 / CCUG 60908 / BL78)</name>
    <name type="common">Bacteroides salanitronis</name>
    <dbReference type="NCBI Taxonomy" id="667015"/>
    <lineage>
        <taxon>Bacteria</taxon>
        <taxon>Pseudomonadati</taxon>
        <taxon>Bacteroidota</taxon>
        <taxon>Bacteroidia</taxon>
        <taxon>Bacteroidales</taxon>
        <taxon>Bacteroidaceae</taxon>
        <taxon>Phocaeicola</taxon>
    </lineage>
</organism>
<name>F0R966_PHOSB</name>
<geneLocation type="plasmid" evidence="4 5">
    <name>pBACSA01</name>
</geneLocation>
<dbReference type="Gene3D" id="3.40.50.300">
    <property type="entry name" value="P-loop containing nucleotide triphosphate hydrolases"/>
    <property type="match status" value="1"/>
</dbReference>
<dbReference type="AlphaFoldDB" id="F0R966"/>
<feature type="domain" description="Zeta toxin" evidence="3">
    <location>
        <begin position="19"/>
        <end position="198"/>
    </location>
</feature>
<dbReference type="HOGENOM" id="CLU_1014475_0_0_10"/>